<name>A0A8X7C7X1_9ARAC</name>
<proteinExistence type="predicted"/>
<accession>A0A8X7C7X1</accession>
<keyword evidence="2" id="KW-1185">Reference proteome</keyword>
<dbReference type="OrthoDB" id="6611281at2759"/>
<sequence length="137" mass="15821">MVPTKPQNAFCAVEYVKAMSVITAQRNFWREFEVNPAEKNSIKRGHTQLMGTGCFCKGKSTERQRSEETVDRVQQSFLGVSSSLQADFHHSLHTGYQENIKKNGTFFFRRYKKHVDASMDGNGESFIYLPYHKGRLY</sequence>
<organism evidence="1 2">
    <name type="scientific">Trichonephila inaurata madagascariensis</name>
    <dbReference type="NCBI Taxonomy" id="2747483"/>
    <lineage>
        <taxon>Eukaryota</taxon>
        <taxon>Metazoa</taxon>
        <taxon>Ecdysozoa</taxon>
        <taxon>Arthropoda</taxon>
        <taxon>Chelicerata</taxon>
        <taxon>Arachnida</taxon>
        <taxon>Araneae</taxon>
        <taxon>Araneomorphae</taxon>
        <taxon>Entelegynae</taxon>
        <taxon>Araneoidea</taxon>
        <taxon>Nephilidae</taxon>
        <taxon>Trichonephila</taxon>
        <taxon>Trichonephila inaurata</taxon>
    </lineage>
</organism>
<gene>
    <name evidence="1" type="primary">C0J52_04457</name>
    <name evidence="1" type="ORF">TNIN_21831</name>
</gene>
<dbReference type="Proteomes" id="UP000886998">
    <property type="component" value="Unassembled WGS sequence"/>
</dbReference>
<comment type="caution">
    <text evidence="1">The sequence shown here is derived from an EMBL/GenBank/DDBJ whole genome shotgun (WGS) entry which is preliminary data.</text>
</comment>
<dbReference type="EMBL" id="BMAV01012501">
    <property type="protein sequence ID" value="GFY59205.1"/>
    <property type="molecule type" value="Genomic_DNA"/>
</dbReference>
<evidence type="ECO:0000313" key="1">
    <source>
        <dbReference type="EMBL" id="GFY59205.1"/>
    </source>
</evidence>
<reference evidence="1" key="1">
    <citation type="submission" date="2020-08" db="EMBL/GenBank/DDBJ databases">
        <title>Multicomponent nature underlies the extraordinary mechanical properties of spider dragline silk.</title>
        <authorList>
            <person name="Kono N."/>
            <person name="Nakamura H."/>
            <person name="Mori M."/>
            <person name="Yoshida Y."/>
            <person name="Ohtoshi R."/>
            <person name="Malay A.D."/>
            <person name="Moran D.A.P."/>
            <person name="Tomita M."/>
            <person name="Numata K."/>
            <person name="Arakawa K."/>
        </authorList>
    </citation>
    <scope>NUCLEOTIDE SEQUENCE</scope>
</reference>
<protein>
    <submittedName>
        <fullName evidence="1">DUF4817 domain-containing protein</fullName>
    </submittedName>
</protein>
<evidence type="ECO:0000313" key="2">
    <source>
        <dbReference type="Proteomes" id="UP000886998"/>
    </source>
</evidence>
<dbReference type="AlphaFoldDB" id="A0A8X7C7X1"/>